<protein>
    <submittedName>
        <fullName evidence="1">Bm11056, isoform b</fullName>
    </submittedName>
</protein>
<dbReference type="EMBL" id="LN857018">
    <property type="protein sequence ID" value="CDQ01094.1"/>
    <property type="molecule type" value="Genomic_DNA"/>
</dbReference>
<dbReference type="AlphaFoldDB" id="A0A1I9G550"/>
<proteinExistence type="predicted"/>
<evidence type="ECO:0000313" key="1">
    <source>
        <dbReference type="EMBL" id="CDQ01094.1"/>
    </source>
</evidence>
<reference evidence="1" key="2">
    <citation type="submission" date="2012-12" db="EMBL/GenBank/DDBJ databases">
        <authorList>
            <consortium name="WormBase Consortium"/>
            <person name="Ghedin E."/>
            <person name="Paulini M."/>
        </authorList>
    </citation>
    <scope>NUCLEOTIDE SEQUENCE</scope>
    <source>
        <strain evidence="1">FR3</strain>
    </source>
</reference>
<reference evidence="1" key="1">
    <citation type="journal article" date="2007" name="Science">
        <title>Draft genome of the filarial nematode parasite Brugia malayi.</title>
        <authorList>
            <person name="Ghedin E."/>
            <person name="Wang S."/>
            <person name="Spiro D."/>
            <person name="Caler E."/>
            <person name="Zhao Q."/>
            <person name="Crabtree J."/>
            <person name="Allen J.E."/>
            <person name="Delcher A.L."/>
            <person name="Guiliano D.B."/>
            <person name="Miranda-Saavedra D."/>
            <person name="Angiuoli S.V."/>
            <person name="Creasy T."/>
            <person name="Amedeo P."/>
            <person name="Haas B."/>
            <person name="El-Sayed N.M."/>
            <person name="Wortman J.R."/>
            <person name="Feldblyum T."/>
            <person name="Tallon L."/>
            <person name="Schatz M."/>
            <person name="Shumway M."/>
            <person name="Koo H."/>
            <person name="Salzberg S.L."/>
            <person name="Schobel S."/>
            <person name="Pertea M."/>
            <person name="Pop M."/>
            <person name="White O."/>
            <person name="Barton G.J."/>
            <person name="Carlow C.K."/>
            <person name="Crawford M.J."/>
            <person name="Daub J."/>
            <person name="Dimmic M.W."/>
            <person name="Estes C.F."/>
            <person name="Foster J.M."/>
            <person name="Ganatra M."/>
            <person name="Gregory W.F."/>
            <person name="Johnson N.M."/>
            <person name="Jin J."/>
            <person name="Komuniecki R."/>
            <person name="Korf I."/>
            <person name="Kumar S."/>
            <person name="Laney S."/>
            <person name="Li B.W."/>
            <person name="Li W."/>
            <person name="Lindblom T.H."/>
            <person name="Lustigman S."/>
            <person name="Ma D."/>
            <person name="Maina C.V."/>
            <person name="Martin D.M."/>
            <person name="McCarter J.P."/>
            <person name="McReynolds L."/>
            <person name="Mitreva M."/>
            <person name="Nutman T.B."/>
            <person name="Parkinson J."/>
            <person name="Peregrin-Alvarez J.M."/>
            <person name="Poole C."/>
            <person name="Ren Q."/>
            <person name="Saunders L."/>
            <person name="Sluder A.E."/>
            <person name="Smith K."/>
            <person name="Stanke M."/>
            <person name="Unnasch T.R."/>
            <person name="Ware J."/>
            <person name="Wei A.D."/>
            <person name="Weil G."/>
            <person name="Williams D.J."/>
            <person name="Zhang Y."/>
            <person name="Williams S.A."/>
            <person name="Fraser-Liggett C."/>
            <person name="Slatko B."/>
            <person name="Blaxter M.L."/>
            <person name="Scott A.L."/>
        </authorList>
    </citation>
    <scope>NUCLEOTIDE SEQUENCE</scope>
    <source>
        <strain evidence="1">FR3</strain>
    </source>
</reference>
<gene>
    <name evidence="1" type="primary">Bm11056</name>
    <name evidence="1" type="ORF">BM_Bm11056</name>
</gene>
<sequence>MLFVCFIRKTLSTESTADENEEDTLCKTHSGTTDLDPEVFATAKCLPV</sequence>
<organism evidence="1">
    <name type="scientific">Brugia malayi</name>
    <name type="common">Filarial nematode worm</name>
    <dbReference type="NCBI Taxonomy" id="6279"/>
    <lineage>
        <taxon>Eukaryota</taxon>
        <taxon>Metazoa</taxon>
        <taxon>Ecdysozoa</taxon>
        <taxon>Nematoda</taxon>
        <taxon>Chromadorea</taxon>
        <taxon>Rhabditida</taxon>
        <taxon>Spirurina</taxon>
        <taxon>Spiruromorpha</taxon>
        <taxon>Filarioidea</taxon>
        <taxon>Onchocercidae</taxon>
        <taxon>Brugia</taxon>
    </lineage>
</organism>
<name>A0A1I9G550_BRUMA</name>
<accession>A0A1I9G550</accession>